<protein>
    <submittedName>
        <fullName evidence="1">Uncharacterized protein</fullName>
    </submittedName>
</protein>
<accession>A0A2P6TWQ9</accession>
<comment type="caution">
    <text evidence="1">The sequence shown here is derived from an EMBL/GenBank/DDBJ whole genome shotgun (WGS) entry which is preliminary data.</text>
</comment>
<proteinExistence type="predicted"/>
<evidence type="ECO:0000313" key="2">
    <source>
        <dbReference type="Proteomes" id="UP000239899"/>
    </source>
</evidence>
<dbReference type="Proteomes" id="UP000239899">
    <property type="component" value="Unassembled WGS sequence"/>
</dbReference>
<reference evidence="1 2" key="1">
    <citation type="journal article" date="2018" name="Plant J.">
        <title>Genome sequences of Chlorella sorokiniana UTEX 1602 and Micractinium conductrix SAG 241.80: implications to maltose excretion by a green alga.</title>
        <authorList>
            <person name="Arriola M.B."/>
            <person name="Velmurugan N."/>
            <person name="Zhang Y."/>
            <person name="Plunkett M.H."/>
            <person name="Hondzo H."/>
            <person name="Barney B.M."/>
        </authorList>
    </citation>
    <scope>NUCLEOTIDE SEQUENCE [LARGE SCALE GENOMIC DNA]</scope>
    <source>
        <strain evidence="2">UTEX 1602</strain>
    </source>
</reference>
<keyword evidence="2" id="KW-1185">Reference proteome</keyword>
<organism evidence="1 2">
    <name type="scientific">Chlorella sorokiniana</name>
    <name type="common">Freshwater green alga</name>
    <dbReference type="NCBI Taxonomy" id="3076"/>
    <lineage>
        <taxon>Eukaryota</taxon>
        <taxon>Viridiplantae</taxon>
        <taxon>Chlorophyta</taxon>
        <taxon>core chlorophytes</taxon>
        <taxon>Trebouxiophyceae</taxon>
        <taxon>Chlorellales</taxon>
        <taxon>Chlorellaceae</taxon>
        <taxon>Chlorella clade</taxon>
        <taxon>Chlorella</taxon>
    </lineage>
</organism>
<dbReference type="EMBL" id="LHPG02000005">
    <property type="protein sequence ID" value="PRW58499.1"/>
    <property type="molecule type" value="Genomic_DNA"/>
</dbReference>
<evidence type="ECO:0000313" key="1">
    <source>
        <dbReference type="EMBL" id="PRW58499.1"/>
    </source>
</evidence>
<dbReference type="AlphaFoldDB" id="A0A2P6TWQ9"/>
<name>A0A2P6TWQ9_CHLSO</name>
<sequence length="796" mass="86957">MCKACSSLQAFAVDPELREIELSSEGVGDRHSRKHLEDLCYSWYRCNGDLRVTSSEESDSNSRTLKVTKRQTEYDAAVKNRKQGEQELRPLEDCWLRCLLYLLAPGGGPPSQAGGQHASTSSSALTASVVGLAQEWAADEEAPMKLLYVLSHRYSEDELRSRGVGALNPADRAAVQLVLGACGQGAELDVVLAPVEREVAVKIGMEDDYGMAWIASDAEAKKQEFQWGSIRASKWHVLEGEAPCFSSIKVAAPEELAQSEDWVKSKWPMDQEAEECTGGMDPMWFSWYRRTCLLLWPRSKRLLVAAAACPPVQLLRLHNMLDAAGAGLPDMPVWSGWKFDPSRGVVEELKRHTQPGAAGEQASDVIESSMPGAAAGAENVFTRCARRQEEDRAARAHWGPQPPATAQQLAAALVDVFAKGYFDVDSNYYLGVEMLLHLAKLVCLVGDAGVGASLLKACAREEHVSPYGTNVQAGLLRMTAHFGWPAVWQPLLGQLIAARPVQRKYDESMRPLSHIQLIREAVQLAEQFPSTADGGTRSRKALDALALGFAKGLSGCLRDSPGRTLLRLLQKYSLTWAEGGLLPIFKVLQGISTAGARLALEMVVEAVLQWYAARAAPFCYNSFYDFAVAKECVKLVEGLGLEAAAGSAACLKLLSRLYSDVAPELPGPPKPWGRQMQRLPCTGPQLCDACDNLQAFVQSDVRQKMELPIAQISGPGANPHLTRLVSQWRTYCGPGLEVQAVRKRGGRTVVELTKFDPERVAAAKRRVQGQQELPALQDCWMRCLFYLLAPGGGPAS</sequence>
<gene>
    <name evidence="1" type="ORF">C2E21_2779</name>
</gene>